<feature type="domain" description="Disease resistance protein winged helix" evidence="9">
    <location>
        <begin position="427"/>
        <end position="499"/>
    </location>
</feature>
<dbReference type="GO" id="GO:0043531">
    <property type="term" value="F:ADP binding"/>
    <property type="evidence" value="ECO:0007669"/>
    <property type="project" value="InterPro"/>
</dbReference>
<dbReference type="Pfam" id="PF18052">
    <property type="entry name" value="Rx_N"/>
    <property type="match status" value="1"/>
</dbReference>
<dbReference type="PANTHER" id="PTHR36766:SF38">
    <property type="entry name" value="DISEASE RESISTANCE PROTEIN RGA3"/>
    <property type="match status" value="1"/>
</dbReference>
<proteinExistence type="predicted"/>
<evidence type="ECO:0000259" key="6">
    <source>
        <dbReference type="Pfam" id="PF00931"/>
    </source>
</evidence>
<dbReference type="Gene3D" id="1.10.10.10">
    <property type="entry name" value="Winged helix-like DNA-binding domain superfamily/Winged helix DNA-binding domain"/>
    <property type="match status" value="1"/>
</dbReference>
<evidence type="ECO:0000256" key="3">
    <source>
        <dbReference type="ARBA" id="ARBA00022741"/>
    </source>
</evidence>
<gene>
    <name evidence="11" type="ORF">FSB_LOCUS11839</name>
</gene>
<name>A0A2N9EYY0_FAGSY</name>
<dbReference type="EMBL" id="OIVN01000679">
    <property type="protein sequence ID" value="SPC83957.1"/>
    <property type="molecule type" value="Genomic_DNA"/>
</dbReference>
<dbReference type="PROSITE" id="PS51450">
    <property type="entry name" value="LRR"/>
    <property type="match status" value="1"/>
</dbReference>
<evidence type="ECO:0000259" key="8">
    <source>
        <dbReference type="Pfam" id="PF23247"/>
    </source>
</evidence>
<dbReference type="SUPFAM" id="SSF52540">
    <property type="entry name" value="P-loop containing nucleoside triphosphate hydrolases"/>
    <property type="match status" value="1"/>
</dbReference>
<dbReference type="Pfam" id="PF23247">
    <property type="entry name" value="LRR_RPS2"/>
    <property type="match status" value="1"/>
</dbReference>
<feature type="domain" description="R13L1/DRL21-like LRR repeat region" evidence="10">
    <location>
        <begin position="698"/>
        <end position="823"/>
    </location>
</feature>
<keyword evidence="5" id="KW-0067">ATP-binding</keyword>
<keyword evidence="3" id="KW-0547">Nucleotide-binding</keyword>
<feature type="domain" description="Disease resistance N-terminal" evidence="7">
    <location>
        <begin position="11"/>
        <end position="97"/>
    </location>
</feature>
<dbReference type="GO" id="GO:0005524">
    <property type="term" value="F:ATP binding"/>
    <property type="evidence" value="ECO:0007669"/>
    <property type="project" value="UniProtKB-KW"/>
</dbReference>
<dbReference type="SUPFAM" id="SSF52047">
    <property type="entry name" value="RNI-like"/>
    <property type="match status" value="1"/>
</dbReference>
<dbReference type="InterPro" id="IPR001611">
    <property type="entry name" value="Leu-rich_rpt"/>
</dbReference>
<dbReference type="CDD" id="cd14798">
    <property type="entry name" value="RX-CC_like"/>
    <property type="match status" value="1"/>
</dbReference>
<dbReference type="InterPro" id="IPR056789">
    <property type="entry name" value="LRR_R13L1-DRL21"/>
</dbReference>
<dbReference type="FunFam" id="1.10.10.10:FF:000322">
    <property type="entry name" value="Probable disease resistance protein At1g63360"/>
    <property type="match status" value="1"/>
</dbReference>
<dbReference type="PRINTS" id="PR00364">
    <property type="entry name" value="DISEASERSIST"/>
</dbReference>
<dbReference type="InterPro" id="IPR027417">
    <property type="entry name" value="P-loop_NTPase"/>
</dbReference>
<feature type="domain" description="Disease resistance protein At4g27190-like leucine-rich repeats" evidence="8">
    <location>
        <begin position="973"/>
        <end position="1096"/>
    </location>
</feature>
<keyword evidence="1" id="KW-0433">Leucine-rich repeat</keyword>
<dbReference type="Pfam" id="PF23559">
    <property type="entry name" value="WHD_DRP"/>
    <property type="match status" value="1"/>
</dbReference>
<evidence type="ECO:0000313" key="11">
    <source>
        <dbReference type="EMBL" id="SPC83957.1"/>
    </source>
</evidence>
<dbReference type="Pfam" id="PF00931">
    <property type="entry name" value="NB-ARC"/>
    <property type="match status" value="1"/>
</dbReference>
<dbReference type="InterPro" id="IPR038005">
    <property type="entry name" value="RX-like_CC"/>
</dbReference>
<sequence>MAEAILYCVTQTIIERLGSSTLQQIGSIWGVKAEFEKMKNTVSTIQAVLQDAEEQQVQNLQVRDWLMKLRDAVFDADDLLSEFSTHVLRQRVMGGDKMPKKVCIFFSSSNQLAFGLKMARKIKVMRERLNDIANDRNNFQLLGRSLETPVVIRGRDQTHSYVPKEEVIGREKDKEAIMDLLLDFDLEENVSFISMVGIGGLGKTTLAQYVYNDEKVKTCFELKMWVCVSDVFDVKAIVEKIIVSATNKKPENLEMDQLQNELRKNLNQKKYLLVLDDLWNEDNESWCNLKRLLIGGSKGSKVMITTRSKLVAEISSTVSPFFLKGLLKNQSWALLKRMAFKKGQDPIDTNLEAIGMDIIEKCQGVPLAIKTVGRVLYFKKTEGEWLHIKNNELTNVTQLKDSILPVLKLSYDYLPSHLKCCFAYCSLFPKDYVIDKLTLIQLWIAQGFIQSLVEESLQLEDVANEYFMDLHWRSFFQEAEEDRGVIRSVKMHDLIHDLAQSVSRNECTLVDSNAKNVNDQVRHLSFPFYNVSFFGENLSMLIKANKIRTFILTRGSYWPSNRDAAVEESTLKTLISTFRYLRALDLHGLKIKTLPNIIGKLMHLKYLDLSYNEIEVLPSSITRLVNLQTLNLTFCQKLRELPTDIQKLVSLRQLNTRGCSNLTHMPRGLGKLTSLQTLTLFAVSKEDPTASSKHCGGLAELKKLDLRGELAITNLAWVKDATSETKAANLKEKKHLNKLELRWNPRDDDDLNACEDEISLNGLQPHQSLKCLSVREYGGVRFSNWFSTITNLASLYVYDCKKCQHFPPLYQLPYLRKLFIKKMLGLEYMSDRDITDEISASLASSSTTFFPSLESLCFWNCPNLKGWWKRDIVDNSDVGTASTSQQHISLPSFPRLSVLEIENCCKLTCMPLFPHLEKWLHLSNASLKPLQQTMAMTMNTAETSSLPSSSSLPLSKLKTLTLEKMQNIESLPMPEEWVQNLTLVEELEISECPTLTSLSRFMQHLTSLKKLRISDCEEVDLFRDVDDGGSESQRPTSTCLQSLTFNNILKLEALPAYLQHVTTLQFLHISHCPSFTTLPEWLANLTSLQILQIYECPNLTSLPEGMSHLSSLQTLRIIRCPHLEQRCQKEIGEDWPRIAHVPKYTNSWD</sequence>
<accession>A0A2N9EYY0</accession>
<dbReference type="Pfam" id="PF13855">
    <property type="entry name" value="LRR_8"/>
    <property type="match status" value="1"/>
</dbReference>
<evidence type="ECO:0000259" key="10">
    <source>
        <dbReference type="Pfam" id="PF25019"/>
    </source>
</evidence>
<dbReference type="PANTHER" id="PTHR36766">
    <property type="entry name" value="PLANT BROAD-SPECTRUM MILDEW RESISTANCE PROTEIN RPW8"/>
    <property type="match status" value="1"/>
</dbReference>
<organism evidence="11">
    <name type="scientific">Fagus sylvatica</name>
    <name type="common">Beechnut</name>
    <dbReference type="NCBI Taxonomy" id="28930"/>
    <lineage>
        <taxon>Eukaryota</taxon>
        <taxon>Viridiplantae</taxon>
        <taxon>Streptophyta</taxon>
        <taxon>Embryophyta</taxon>
        <taxon>Tracheophyta</taxon>
        <taxon>Spermatophyta</taxon>
        <taxon>Magnoliopsida</taxon>
        <taxon>eudicotyledons</taxon>
        <taxon>Gunneridae</taxon>
        <taxon>Pentapetalae</taxon>
        <taxon>rosids</taxon>
        <taxon>fabids</taxon>
        <taxon>Fagales</taxon>
        <taxon>Fagaceae</taxon>
        <taxon>Fagus</taxon>
    </lineage>
</organism>
<dbReference type="GO" id="GO:0051707">
    <property type="term" value="P:response to other organism"/>
    <property type="evidence" value="ECO:0007669"/>
    <property type="project" value="UniProtKB-ARBA"/>
</dbReference>
<dbReference type="SUPFAM" id="SSF52058">
    <property type="entry name" value="L domain-like"/>
    <property type="match status" value="1"/>
</dbReference>
<evidence type="ECO:0000259" key="7">
    <source>
        <dbReference type="Pfam" id="PF18052"/>
    </source>
</evidence>
<keyword evidence="2" id="KW-0677">Repeat</keyword>
<evidence type="ECO:0000256" key="4">
    <source>
        <dbReference type="ARBA" id="ARBA00022821"/>
    </source>
</evidence>
<dbReference type="Gene3D" id="1.20.5.4130">
    <property type="match status" value="1"/>
</dbReference>
<keyword evidence="4" id="KW-0611">Plant defense</keyword>
<dbReference type="Pfam" id="PF25019">
    <property type="entry name" value="LRR_R13L1-DRL21"/>
    <property type="match status" value="1"/>
</dbReference>
<protein>
    <recommendedName>
        <fullName evidence="12">Disease resistance protein RGA3</fullName>
    </recommendedName>
</protein>
<evidence type="ECO:0000256" key="1">
    <source>
        <dbReference type="ARBA" id="ARBA00022614"/>
    </source>
</evidence>
<evidence type="ECO:0000259" key="9">
    <source>
        <dbReference type="Pfam" id="PF23559"/>
    </source>
</evidence>
<evidence type="ECO:0000256" key="5">
    <source>
        <dbReference type="ARBA" id="ARBA00022840"/>
    </source>
</evidence>
<evidence type="ECO:0008006" key="12">
    <source>
        <dbReference type="Google" id="ProtNLM"/>
    </source>
</evidence>
<dbReference type="InterPro" id="IPR041118">
    <property type="entry name" value="Rx_N"/>
</dbReference>
<dbReference type="InterPro" id="IPR002182">
    <property type="entry name" value="NB-ARC"/>
</dbReference>
<dbReference type="InterPro" id="IPR032675">
    <property type="entry name" value="LRR_dom_sf"/>
</dbReference>
<feature type="domain" description="NB-ARC" evidence="6">
    <location>
        <begin position="171"/>
        <end position="342"/>
    </location>
</feature>
<dbReference type="FunFam" id="3.40.50.300:FF:001091">
    <property type="entry name" value="Probable disease resistance protein At1g61300"/>
    <property type="match status" value="1"/>
</dbReference>
<dbReference type="GO" id="GO:0006952">
    <property type="term" value="P:defense response"/>
    <property type="evidence" value="ECO:0007669"/>
    <property type="project" value="UniProtKB-KW"/>
</dbReference>
<dbReference type="Gene3D" id="3.80.10.10">
    <property type="entry name" value="Ribonuclease Inhibitor"/>
    <property type="match status" value="4"/>
</dbReference>
<dbReference type="Gene3D" id="1.10.8.430">
    <property type="entry name" value="Helical domain of apoptotic protease-activating factors"/>
    <property type="match status" value="1"/>
</dbReference>
<dbReference type="AlphaFoldDB" id="A0A2N9EYY0"/>
<dbReference type="InterPro" id="IPR036388">
    <property type="entry name" value="WH-like_DNA-bd_sf"/>
</dbReference>
<dbReference type="InterPro" id="IPR057135">
    <property type="entry name" value="At4g27190-like_LRR"/>
</dbReference>
<reference evidence="11" key="1">
    <citation type="submission" date="2018-02" db="EMBL/GenBank/DDBJ databases">
        <authorList>
            <person name="Cohen D.B."/>
            <person name="Kent A.D."/>
        </authorList>
    </citation>
    <scope>NUCLEOTIDE SEQUENCE</scope>
</reference>
<evidence type="ECO:0000256" key="2">
    <source>
        <dbReference type="ARBA" id="ARBA00022737"/>
    </source>
</evidence>
<dbReference type="InterPro" id="IPR058922">
    <property type="entry name" value="WHD_DRP"/>
</dbReference>
<dbReference type="InterPro" id="IPR042197">
    <property type="entry name" value="Apaf_helical"/>
</dbReference>
<dbReference type="Gene3D" id="3.40.50.300">
    <property type="entry name" value="P-loop containing nucleotide triphosphate hydrolases"/>
    <property type="match status" value="1"/>
</dbReference>